<evidence type="ECO:0000313" key="3">
    <source>
        <dbReference type="EMBL" id="THH14810.1"/>
    </source>
</evidence>
<dbReference type="OrthoDB" id="3161836at2759"/>
<dbReference type="InterPro" id="IPR045339">
    <property type="entry name" value="DUF6534"/>
</dbReference>
<organism evidence="3 4">
    <name type="scientific">Bondarzewia mesenterica</name>
    <dbReference type="NCBI Taxonomy" id="1095465"/>
    <lineage>
        <taxon>Eukaryota</taxon>
        <taxon>Fungi</taxon>
        <taxon>Dikarya</taxon>
        <taxon>Basidiomycota</taxon>
        <taxon>Agaricomycotina</taxon>
        <taxon>Agaricomycetes</taxon>
        <taxon>Russulales</taxon>
        <taxon>Bondarzewiaceae</taxon>
        <taxon>Bondarzewia</taxon>
    </lineage>
</organism>
<feature type="transmembrane region" description="Helical" evidence="1">
    <location>
        <begin position="127"/>
        <end position="150"/>
    </location>
</feature>
<comment type="caution">
    <text evidence="3">The sequence shown here is derived from an EMBL/GenBank/DDBJ whole genome shotgun (WGS) entry which is preliminary data.</text>
</comment>
<dbReference type="EMBL" id="SGPL01000248">
    <property type="protein sequence ID" value="THH14810.1"/>
    <property type="molecule type" value="Genomic_DNA"/>
</dbReference>
<feature type="transmembrane region" description="Helical" evidence="1">
    <location>
        <begin position="170"/>
        <end position="190"/>
    </location>
</feature>
<feature type="transmembrane region" description="Helical" evidence="1">
    <location>
        <begin position="20"/>
        <end position="44"/>
    </location>
</feature>
<protein>
    <recommendedName>
        <fullName evidence="2">DUF6534 domain-containing protein</fullName>
    </recommendedName>
</protein>
<accession>A0A4S4LWT6</accession>
<sequence length="361" mass="40272">MSCPAPVENPFVVDISSTLGAVLFGSFLSAAVWGASTLQAFMYFMNYGSDRASLKIMVSALWVIDTANEILVIKSNWRCLILEYGRISCLSVEQPELMHHTWVESMLVFGVQLYFIRRIYLFSKKKWIFLAFLVLLSSWQMAGTVVYQILGYGHPLETLSTQREVGVNMSLRAAAVVVDFIVTISMVYLLTRKDAPKNGRSKRMIHRLLVLVINSGMTTAFVASIVLILLAVQPDNLYFCIPEHMLCSLYFSTFLANLNARRFVRGDGGITTMTNLVDGRGNDTLVIGPMTNRREPVVLGVTDRRPAQVTFCSFVHAARIDAPNPQDFGVVIKVQTETDIMADATSNEPYRSDLSKMGLIP</sequence>
<dbReference type="Proteomes" id="UP000310158">
    <property type="component" value="Unassembled WGS sequence"/>
</dbReference>
<evidence type="ECO:0000259" key="2">
    <source>
        <dbReference type="Pfam" id="PF20152"/>
    </source>
</evidence>
<keyword evidence="4" id="KW-1185">Reference proteome</keyword>
<feature type="transmembrane region" description="Helical" evidence="1">
    <location>
        <begin position="211"/>
        <end position="230"/>
    </location>
</feature>
<evidence type="ECO:0000313" key="4">
    <source>
        <dbReference type="Proteomes" id="UP000310158"/>
    </source>
</evidence>
<keyword evidence="1" id="KW-0472">Membrane</keyword>
<evidence type="ECO:0000256" key="1">
    <source>
        <dbReference type="SAM" id="Phobius"/>
    </source>
</evidence>
<dbReference type="AlphaFoldDB" id="A0A4S4LWT6"/>
<keyword evidence="1" id="KW-1133">Transmembrane helix</keyword>
<reference evidence="3 4" key="1">
    <citation type="submission" date="2019-02" db="EMBL/GenBank/DDBJ databases">
        <title>Genome sequencing of the rare red list fungi Bondarzewia mesenterica.</title>
        <authorList>
            <person name="Buettner E."/>
            <person name="Kellner H."/>
        </authorList>
    </citation>
    <scope>NUCLEOTIDE SEQUENCE [LARGE SCALE GENOMIC DNA]</scope>
    <source>
        <strain evidence="3 4">DSM 108281</strain>
    </source>
</reference>
<dbReference type="PANTHER" id="PTHR40465:SF1">
    <property type="entry name" value="DUF6534 DOMAIN-CONTAINING PROTEIN"/>
    <property type="match status" value="1"/>
</dbReference>
<keyword evidence="1" id="KW-0812">Transmembrane</keyword>
<dbReference type="Pfam" id="PF20152">
    <property type="entry name" value="DUF6534"/>
    <property type="match status" value="1"/>
</dbReference>
<dbReference type="PANTHER" id="PTHR40465">
    <property type="entry name" value="CHROMOSOME 1, WHOLE GENOME SHOTGUN SEQUENCE"/>
    <property type="match status" value="1"/>
</dbReference>
<gene>
    <name evidence="3" type="ORF">EW146_g5571</name>
</gene>
<name>A0A4S4LWT6_9AGAM</name>
<feature type="domain" description="DUF6534" evidence="2">
    <location>
        <begin position="175"/>
        <end position="262"/>
    </location>
</feature>
<proteinExistence type="predicted"/>